<gene>
    <name evidence="1" type="ORF">C1SCF055_LOCUS43808</name>
</gene>
<keyword evidence="3" id="KW-1185">Reference proteome</keyword>
<reference evidence="1" key="1">
    <citation type="submission" date="2022-10" db="EMBL/GenBank/DDBJ databases">
        <authorList>
            <person name="Chen Y."/>
            <person name="Dougan E. K."/>
            <person name="Chan C."/>
            <person name="Rhodes N."/>
            <person name="Thang M."/>
        </authorList>
    </citation>
    <scope>NUCLEOTIDE SEQUENCE</scope>
</reference>
<accession>A0A9P1M5E6</accession>
<evidence type="ECO:0000313" key="1">
    <source>
        <dbReference type="EMBL" id="CAI4019300.1"/>
    </source>
</evidence>
<dbReference type="Proteomes" id="UP001152797">
    <property type="component" value="Unassembled WGS sequence"/>
</dbReference>
<comment type="caution">
    <text evidence="1">The sequence shown here is derived from an EMBL/GenBank/DDBJ whole genome shotgun (WGS) entry which is preliminary data.</text>
</comment>
<dbReference type="EMBL" id="CAMXCT010006742">
    <property type="protein sequence ID" value="CAI4019300.1"/>
    <property type="molecule type" value="Genomic_DNA"/>
</dbReference>
<organism evidence="1">
    <name type="scientific">Cladocopium goreaui</name>
    <dbReference type="NCBI Taxonomy" id="2562237"/>
    <lineage>
        <taxon>Eukaryota</taxon>
        <taxon>Sar</taxon>
        <taxon>Alveolata</taxon>
        <taxon>Dinophyceae</taxon>
        <taxon>Suessiales</taxon>
        <taxon>Symbiodiniaceae</taxon>
        <taxon>Cladocopium</taxon>
    </lineage>
</organism>
<proteinExistence type="predicted"/>
<dbReference type="EMBL" id="CAMXCT020006742">
    <property type="protein sequence ID" value="CAL1172675.1"/>
    <property type="molecule type" value="Genomic_DNA"/>
</dbReference>
<dbReference type="EMBL" id="CAMXCT030006742">
    <property type="protein sequence ID" value="CAL4806612.1"/>
    <property type="molecule type" value="Genomic_DNA"/>
</dbReference>
<protein>
    <submittedName>
        <fullName evidence="2">E3 ubiquitin-protein ligase HERC1</fullName>
    </submittedName>
</protein>
<dbReference type="AlphaFoldDB" id="A0A9P1M5E6"/>
<reference evidence="2 3" key="2">
    <citation type="submission" date="2024-05" db="EMBL/GenBank/DDBJ databases">
        <authorList>
            <person name="Chen Y."/>
            <person name="Shah S."/>
            <person name="Dougan E. K."/>
            <person name="Thang M."/>
            <person name="Chan C."/>
        </authorList>
    </citation>
    <scope>NUCLEOTIDE SEQUENCE [LARGE SCALE GENOMIC DNA]</scope>
</reference>
<evidence type="ECO:0000313" key="2">
    <source>
        <dbReference type="EMBL" id="CAL4806612.1"/>
    </source>
</evidence>
<name>A0A9P1M5E6_9DINO</name>
<dbReference type="OrthoDB" id="2017693at2759"/>
<evidence type="ECO:0000313" key="3">
    <source>
        <dbReference type="Proteomes" id="UP001152797"/>
    </source>
</evidence>
<sequence length="549" mass="60934">MDSIQSTSHKGCPEVQASECCLFSDGAAQTDPVAEAQLLPELEEKQELPCQEAAVQVTPSCLDCGVQSEVSLEHCASQTEVAVEDVAAQTEVMAQHSATQTEVPGLRHFEVQTEVLADAETLPEVAVTMVSTEMQTVALEVKIMTSTEMQTSCTSFVERFVQATVESVCNSAQVSCAKTSAATQVEKRKMNHQATQAEDSSAVEVAQRLKDLEDSVAAGAMAKAKELEAWQQMATSKAMSRLNVTILCPRAECTVNGSKVEMDSWNSARLREDFEEQVSSKFRDKFTGQLLGRKKVECDAAEGDGTSLARNGFGKYFNDTEGLGICQGRRFIPDGYGETYQWRPCKRQLSEPGMLHIEKNEGKGTVETPALRVFSIPERRHVRQVECKKEYGDLPVAKGTVMRENGLRAADQPAREVDVTVEMQRKARNHELDAKRNNIGCRSLGDKNYRHPEYMSRFFHSGELIVGSGFHRGMHPKTEPRNSNVVHLELDHRPPAKTYMEKQRERAMQEAEAEVENLTLRWEADTLKECDQGYVEPIDSDEEPEAAAS</sequence>